<comment type="pathway">
    <text evidence="1">Plant hormone metabolism; auxin biosynthesis.</text>
</comment>
<dbReference type="PRINTS" id="PR00420">
    <property type="entry name" value="RNGMNOXGNASE"/>
</dbReference>
<dbReference type="InterPro" id="IPR036188">
    <property type="entry name" value="FAD/NAD-bd_sf"/>
</dbReference>
<comment type="caution">
    <text evidence="8">The sequence shown here is derived from an EMBL/GenBank/DDBJ whole genome shotgun (WGS) entry which is preliminary data.</text>
</comment>
<dbReference type="Gene3D" id="3.50.50.60">
    <property type="entry name" value="FAD/NAD(P)-binding domain"/>
    <property type="match status" value="1"/>
</dbReference>
<feature type="domain" description="Amine oxidase" evidence="7">
    <location>
        <begin position="15"/>
        <end position="76"/>
    </location>
</feature>
<evidence type="ECO:0000259" key="7">
    <source>
        <dbReference type="Pfam" id="PF01593"/>
    </source>
</evidence>
<organism evidence="8 9">
    <name type="scientific">Rhizobium viscosum</name>
    <name type="common">Arthrobacter viscosus</name>
    <dbReference type="NCBI Taxonomy" id="1673"/>
    <lineage>
        <taxon>Bacteria</taxon>
        <taxon>Pseudomonadati</taxon>
        <taxon>Pseudomonadota</taxon>
        <taxon>Alphaproteobacteria</taxon>
        <taxon>Hyphomicrobiales</taxon>
        <taxon>Rhizobiaceae</taxon>
        <taxon>Rhizobium/Agrobacterium group</taxon>
        <taxon>Rhizobium</taxon>
    </lineage>
</organism>
<keyword evidence="9" id="KW-1185">Reference proteome</keyword>
<feature type="domain" description="Amine oxidase" evidence="7">
    <location>
        <begin position="102"/>
        <end position="405"/>
    </location>
</feature>
<dbReference type="InterPro" id="IPR002937">
    <property type="entry name" value="Amino_oxidase"/>
</dbReference>
<evidence type="ECO:0000256" key="2">
    <source>
        <dbReference type="ARBA" id="ARBA00005833"/>
    </source>
</evidence>
<dbReference type="Proteomes" id="UP000620262">
    <property type="component" value="Unassembled WGS sequence"/>
</dbReference>
<comment type="catalytic activity">
    <reaction evidence="6">
        <text>L-tryptophan + O2 = indole-3-acetamide + CO2 + H2O</text>
        <dbReference type="Rhea" id="RHEA:16165"/>
        <dbReference type="ChEBI" id="CHEBI:15377"/>
        <dbReference type="ChEBI" id="CHEBI:15379"/>
        <dbReference type="ChEBI" id="CHEBI:16031"/>
        <dbReference type="ChEBI" id="CHEBI:16526"/>
        <dbReference type="ChEBI" id="CHEBI:57912"/>
        <dbReference type="EC" id="1.13.12.3"/>
    </reaction>
</comment>
<keyword evidence="8" id="KW-0560">Oxidoreductase</keyword>
<dbReference type="SUPFAM" id="SSF54373">
    <property type="entry name" value="FAD-linked reductases, C-terminal domain"/>
    <property type="match status" value="1"/>
</dbReference>
<evidence type="ECO:0000256" key="6">
    <source>
        <dbReference type="ARBA" id="ARBA00047321"/>
    </source>
</evidence>
<sequence>MTMDYDVAVIGAGAAGIAAARKLADAGRSVVILEASSRVGGRAWTVELSGMSLDMGCGWLHSAERNPLVAIGRDAGFTIERGPTAWQNQWRDLGFSPAERAAAAAAWEALEERLRANPPASDRASDALEPAGEWNAYCQSLSGYLNGAPLERLSVADFLAYDSAATDANWRVHQGYGNLIAAAIPDVTLRLSTPVRRIALTGKRVRLETDRGPVTAGAAIVTVSTNVLAYGTIAFDPEADDHLHAAAQLPLGLADKLFMELHGNHGLEPETHLLGDARNDETGSYYIRPLGRPAVEGFFGGKGAVVIEQAGLLDAFAFALDQLSSLLGNDIRRHLRPLAASSWCHTDWVRGSYSHALPGHANARTILARPVGGRLFFAGEATHISDFSTAHGAWASGLRAADEVMDSAG</sequence>
<dbReference type="SUPFAM" id="SSF51905">
    <property type="entry name" value="FAD/NAD(P)-binding domain"/>
    <property type="match status" value="1"/>
</dbReference>
<comment type="similarity">
    <text evidence="2">Belongs to the tryptophan 2-monooxygenase family.</text>
</comment>
<evidence type="ECO:0000313" key="9">
    <source>
        <dbReference type="Proteomes" id="UP000620262"/>
    </source>
</evidence>
<name>A0ABR9IZ59_RHIVS</name>
<proteinExistence type="inferred from homology"/>
<gene>
    <name evidence="8" type="ORF">H4W29_005743</name>
</gene>
<dbReference type="EC" id="1.13.12.3" evidence="3"/>
<dbReference type="GO" id="GO:0097621">
    <property type="term" value="F:monoamine oxidase activity"/>
    <property type="evidence" value="ECO:0007669"/>
    <property type="project" value="UniProtKB-EC"/>
</dbReference>
<accession>A0ABR9IZ59</accession>
<evidence type="ECO:0000256" key="1">
    <source>
        <dbReference type="ARBA" id="ARBA00004814"/>
    </source>
</evidence>
<evidence type="ECO:0000256" key="5">
    <source>
        <dbReference type="ARBA" id="ARBA00023070"/>
    </source>
</evidence>
<evidence type="ECO:0000256" key="4">
    <source>
        <dbReference type="ARBA" id="ARBA00017871"/>
    </source>
</evidence>
<evidence type="ECO:0000256" key="3">
    <source>
        <dbReference type="ARBA" id="ARBA00012535"/>
    </source>
</evidence>
<dbReference type="PANTHER" id="PTHR10742:SF410">
    <property type="entry name" value="LYSINE-SPECIFIC HISTONE DEMETHYLASE 2"/>
    <property type="match status" value="1"/>
</dbReference>
<dbReference type="Pfam" id="PF01593">
    <property type="entry name" value="Amino_oxidase"/>
    <property type="match status" value="2"/>
</dbReference>
<evidence type="ECO:0000313" key="8">
    <source>
        <dbReference type="EMBL" id="MBE1508498.1"/>
    </source>
</evidence>
<dbReference type="EMBL" id="JADBEC010000002">
    <property type="protein sequence ID" value="MBE1508498.1"/>
    <property type="molecule type" value="Genomic_DNA"/>
</dbReference>
<keyword evidence="5" id="KW-0073">Auxin biosynthesis</keyword>
<reference evidence="8 9" key="1">
    <citation type="submission" date="2020-10" db="EMBL/GenBank/DDBJ databases">
        <title>Sequencing the genomes of 1000 actinobacteria strains.</title>
        <authorList>
            <person name="Klenk H.-P."/>
        </authorList>
    </citation>
    <scope>NUCLEOTIDE SEQUENCE [LARGE SCALE GENOMIC DNA]</scope>
    <source>
        <strain evidence="8 9">DSM 7307</strain>
    </source>
</reference>
<dbReference type="InterPro" id="IPR050281">
    <property type="entry name" value="Flavin_monoamine_oxidase"/>
</dbReference>
<protein>
    <recommendedName>
        <fullName evidence="4">Tryptophan 2-monooxygenase</fullName>
        <ecNumber evidence="3">1.13.12.3</ecNumber>
    </recommendedName>
</protein>
<dbReference type="PANTHER" id="PTHR10742">
    <property type="entry name" value="FLAVIN MONOAMINE OXIDASE"/>
    <property type="match status" value="1"/>
</dbReference>